<protein>
    <recommendedName>
        <fullName evidence="7">Glutamyl-Q tRNA(Asp) synthetase</fullName>
        <shortName evidence="7">Glu-Q-RSs</shortName>
        <ecNumber evidence="7">6.1.1.-</ecNumber>
    </recommendedName>
</protein>
<feature type="domain" description="Glutamyl/glutaminyl-tRNA synthetase class Ib catalytic" evidence="9">
    <location>
        <begin position="2"/>
        <end position="286"/>
    </location>
</feature>
<name>A0A5B8XVJ1_9DELT</name>
<dbReference type="EMBL" id="CP042467">
    <property type="protein sequence ID" value="QED27756.1"/>
    <property type="molecule type" value="Genomic_DNA"/>
</dbReference>
<feature type="binding site" evidence="7">
    <location>
        <position position="40"/>
    </location>
    <ligand>
        <name>L-glutamate</name>
        <dbReference type="ChEBI" id="CHEBI:29985"/>
    </ligand>
</feature>
<keyword evidence="4 7" id="KW-0862">Zinc</keyword>
<proteinExistence type="inferred from homology"/>
<feature type="binding site" evidence="7">
    <location>
        <position position="124"/>
    </location>
    <ligand>
        <name>Zn(2+)</name>
        <dbReference type="ChEBI" id="CHEBI:29105"/>
    </ligand>
</feature>
<dbReference type="Pfam" id="PF00749">
    <property type="entry name" value="tRNA-synt_1c"/>
    <property type="match status" value="1"/>
</dbReference>
<dbReference type="GO" id="GO:0005524">
    <property type="term" value="F:ATP binding"/>
    <property type="evidence" value="ECO:0007669"/>
    <property type="project" value="UniProtKB-KW"/>
</dbReference>
<dbReference type="PRINTS" id="PR00987">
    <property type="entry name" value="TRNASYNTHGLU"/>
</dbReference>
<dbReference type="Gene3D" id="3.40.50.620">
    <property type="entry name" value="HUPs"/>
    <property type="match status" value="1"/>
</dbReference>
<dbReference type="InterPro" id="IPR049940">
    <property type="entry name" value="GluQ/Sye"/>
</dbReference>
<dbReference type="InterPro" id="IPR020058">
    <property type="entry name" value="Glu/Gln-tRNA-synth_Ib_cat-dom"/>
</dbReference>
<keyword evidence="8" id="KW-0648">Protein biosynthesis</keyword>
<dbReference type="NCBIfam" id="NF004315">
    <property type="entry name" value="PRK05710.1-4"/>
    <property type="match status" value="1"/>
</dbReference>
<dbReference type="KEGG" id="bbae:FRD01_11030"/>
<dbReference type="GO" id="GO:0004818">
    <property type="term" value="F:glutamate-tRNA ligase activity"/>
    <property type="evidence" value="ECO:0007669"/>
    <property type="project" value="TreeGrafter"/>
</dbReference>
<keyword evidence="1 7" id="KW-0436">Ligase</keyword>
<dbReference type="PANTHER" id="PTHR43311">
    <property type="entry name" value="GLUTAMATE--TRNA LIGASE"/>
    <property type="match status" value="1"/>
</dbReference>
<dbReference type="AlphaFoldDB" id="A0A5B8XVJ1"/>
<evidence type="ECO:0000256" key="6">
    <source>
        <dbReference type="ARBA" id="ARBA00023146"/>
    </source>
</evidence>
<feature type="binding site" evidence="7">
    <location>
        <position position="128"/>
    </location>
    <ligand>
        <name>Zn(2+)</name>
        <dbReference type="ChEBI" id="CHEBI:29105"/>
    </ligand>
</feature>
<feature type="short sequence motif" description="'KMSKS' region" evidence="7">
    <location>
        <begin position="257"/>
        <end position="261"/>
    </location>
</feature>
<evidence type="ECO:0000256" key="1">
    <source>
        <dbReference type="ARBA" id="ARBA00022598"/>
    </source>
</evidence>
<dbReference type="GO" id="GO:0006400">
    <property type="term" value="P:tRNA modification"/>
    <property type="evidence" value="ECO:0007669"/>
    <property type="project" value="InterPro"/>
</dbReference>
<organism evidence="10 11">
    <name type="scientific">Microvenator marinus</name>
    <dbReference type="NCBI Taxonomy" id="2600177"/>
    <lineage>
        <taxon>Bacteria</taxon>
        <taxon>Deltaproteobacteria</taxon>
        <taxon>Bradymonadales</taxon>
        <taxon>Microvenatoraceae</taxon>
        <taxon>Microvenator</taxon>
    </lineage>
</organism>
<comment type="cofactor">
    <cofactor evidence="7">
        <name>Zn(2+)</name>
        <dbReference type="ChEBI" id="CHEBI:29105"/>
    </cofactor>
    <text evidence="7">Binds 1 zinc ion per subunit.</text>
</comment>
<dbReference type="GO" id="GO:0008270">
    <property type="term" value="F:zinc ion binding"/>
    <property type="evidence" value="ECO:0007669"/>
    <property type="project" value="UniProtKB-UniRule"/>
</dbReference>
<dbReference type="GO" id="GO:0005829">
    <property type="term" value="C:cytosol"/>
    <property type="evidence" value="ECO:0007669"/>
    <property type="project" value="TreeGrafter"/>
</dbReference>
<evidence type="ECO:0000256" key="3">
    <source>
        <dbReference type="ARBA" id="ARBA00022741"/>
    </source>
</evidence>
<evidence type="ECO:0000313" key="10">
    <source>
        <dbReference type="EMBL" id="QED27756.1"/>
    </source>
</evidence>
<dbReference type="InterPro" id="IPR022380">
    <property type="entry name" value="Glu-Q_tRNA(Asp)_Synthase"/>
</dbReference>
<feature type="binding site" evidence="7">
    <location>
        <position position="213"/>
    </location>
    <ligand>
        <name>L-glutamate</name>
        <dbReference type="ChEBI" id="CHEBI:29985"/>
    </ligand>
</feature>
<accession>A0A5B8XVJ1</accession>
<evidence type="ECO:0000256" key="5">
    <source>
        <dbReference type="ARBA" id="ARBA00022840"/>
    </source>
</evidence>
<gene>
    <name evidence="7 10" type="primary">gluQ</name>
    <name evidence="10" type="ORF">FRD01_11030</name>
</gene>
<keyword evidence="2 7" id="KW-0479">Metal-binding</keyword>
<dbReference type="NCBIfam" id="NF004314">
    <property type="entry name" value="PRK05710.1-3"/>
    <property type="match status" value="1"/>
</dbReference>
<keyword evidence="11" id="KW-1185">Reference proteome</keyword>
<evidence type="ECO:0000259" key="9">
    <source>
        <dbReference type="Pfam" id="PF00749"/>
    </source>
</evidence>
<dbReference type="Proteomes" id="UP000321595">
    <property type="component" value="Chromosome"/>
</dbReference>
<reference evidence="10 11" key="1">
    <citation type="submission" date="2019-08" db="EMBL/GenBank/DDBJ databases">
        <authorList>
            <person name="Liang Q."/>
        </authorList>
    </citation>
    <scope>NUCLEOTIDE SEQUENCE [LARGE SCALE GENOMIC DNA]</scope>
    <source>
        <strain evidence="10 11">V1718</strain>
    </source>
</reference>
<evidence type="ECO:0000256" key="2">
    <source>
        <dbReference type="ARBA" id="ARBA00022723"/>
    </source>
</evidence>
<dbReference type="PANTHER" id="PTHR43311:SF1">
    <property type="entry name" value="GLUTAMYL-Q TRNA(ASP) SYNTHETASE"/>
    <property type="match status" value="1"/>
</dbReference>
<evidence type="ECO:0000256" key="8">
    <source>
        <dbReference type="RuleBase" id="RU363037"/>
    </source>
</evidence>
<feature type="binding site" evidence="7">
    <location>
        <position position="260"/>
    </location>
    <ligand>
        <name>ATP</name>
        <dbReference type="ChEBI" id="CHEBI:30616"/>
    </ligand>
</feature>
<feature type="binding site" evidence="7">
    <location>
        <position position="106"/>
    </location>
    <ligand>
        <name>Zn(2+)</name>
        <dbReference type="ChEBI" id="CHEBI:29105"/>
    </ligand>
</feature>
<keyword evidence="3 7" id="KW-0547">Nucleotide-binding</keyword>
<comment type="function">
    <text evidence="7">Catalyzes the tRNA-independent activation of glutamate in presence of ATP and the subsequent transfer of glutamate onto a tRNA(Asp). Glutamate is transferred on the 2-amino-5-(4,5-dihydroxy-2-cyclopenten-1-yl) moiety of the queuosine in the wobble position of the QUC anticodon.</text>
</comment>
<keyword evidence="6 7" id="KW-0030">Aminoacyl-tRNA synthetase</keyword>
<dbReference type="OrthoDB" id="9807503at2"/>
<keyword evidence="5 7" id="KW-0067">ATP-binding</keyword>
<sequence length="308" mass="34796">MRGRYAPSPTGPQHLGNLRTALLAWLIARLSGAEFVIRMEDIDIPRTRPGSAEAILEDLKWLGLDWDHGPTTLDAADPWMQTSRTHLYERALEFLKEQGLVYPCWCTRREIQEASAPHERGAVYPGTCAALDEEGRAKMAKERPDRQPAWRLRVSPDGGPNIVKVHDQILGTLEQDLVFEVGDQVLLRSDGLWAYQLAVVVDDLDMGVTQIVRGQDLFDSTPRQVWLAEILKSEFNPGFQGFETWHVPLVLDQNGERMAKRNEAAQVDRSQPPERVIGQLIRTLGWDFGDISASDLLRQISLESIREL</sequence>
<feature type="binding site" evidence="7">
    <location>
        <begin position="4"/>
        <end position="8"/>
    </location>
    <ligand>
        <name>L-glutamate</name>
        <dbReference type="ChEBI" id="CHEBI:29985"/>
    </ligand>
</feature>
<dbReference type="EC" id="6.1.1.-" evidence="7"/>
<dbReference type="InterPro" id="IPR014729">
    <property type="entry name" value="Rossmann-like_a/b/a_fold"/>
</dbReference>
<feature type="binding site" evidence="7">
    <location>
        <position position="104"/>
    </location>
    <ligand>
        <name>Zn(2+)</name>
        <dbReference type="ChEBI" id="CHEBI:29105"/>
    </ligand>
</feature>
<evidence type="ECO:0000256" key="7">
    <source>
        <dbReference type="HAMAP-Rule" id="MF_01428"/>
    </source>
</evidence>
<comment type="similarity">
    <text evidence="7">Belongs to the class-I aminoacyl-tRNA synthetase family. GluQ subfamily.</text>
</comment>
<dbReference type="SUPFAM" id="SSF52374">
    <property type="entry name" value="Nucleotidylyl transferase"/>
    <property type="match status" value="1"/>
</dbReference>
<dbReference type="HAMAP" id="MF_01428">
    <property type="entry name" value="Glu_Q_tRNA_synth"/>
    <property type="match status" value="1"/>
</dbReference>
<dbReference type="GO" id="GO:0006424">
    <property type="term" value="P:glutamyl-tRNA aminoacylation"/>
    <property type="evidence" value="ECO:0007669"/>
    <property type="project" value="InterPro"/>
</dbReference>
<feature type="short sequence motif" description="'HIGH' region" evidence="7">
    <location>
        <begin position="7"/>
        <end position="17"/>
    </location>
</feature>
<dbReference type="InterPro" id="IPR000924">
    <property type="entry name" value="Glu/Gln-tRNA-synth"/>
</dbReference>
<evidence type="ECO:0000313" key="11">
    <source>
        <dbReference type="Proteomes" id="UP000321595"/>
    </source>
</evidence>
<feature type="binding site" evidence="7">
    <location>
        <position position="195"/>
    </location>
    <ligand>
        <name>L-glutamate</name>
        <dbReference type="ChEBI" id="CHEBI:29985"/>
    </ligand>
</feature>
<evidence type="ECO:0000256" key="4">
    <source>
        <dbReference type="ARBA" id="ARBA00022833"/>
    </source>
</evidence>
<dbReference type="RefSeq" id="WP_146959574.1">
    <property type="nucleotide sequence ID" value="NZ_CP042467.1"/>
</dbReference>
<dbReference type="NCBIfam" id="TIGR03838">
    <property type="entry name" value="queuosine_YadB"/>
    <property type="match status" value="1"/>
</dbReference>